<dbReference type="InterPro" id="IPR036866">
    <property type="entry name" value="RibonucZ/Hydroxyglut_hydro"/>
</dbReference>
<reference evidence="6" key="1">
    <citation type="journal article" date="2014" name="Int. J. Syst. Evol. Microbiol.">
        <title>Complete genome sequence of Corynebacterium casei LMG S-19264T (=DSM 44701T), isolated from a smear-ripened cheese.</title>
        <authorList>
            <consortium name="US DOE Joint Genome Institute (JGI-PGF)"/>
            <person name="Walter F."/>
            <person name="Albersmeier A."/>
            <person name="Kalinowski J."/>
            <person name="Ruckert C."/>
        </authorList>
    </citation>
    <scope>NUCLEOTIDE SEQUENCE</scope>
    <source>
        <strain evidence="6">CGMCC 1.15290</strain>
    </source>
</reference>
<evidence type="ECO:0000256" key="4">
    <source>
        <dbReference type="ARBA" id="ARBA00022833"/>
    </source>
</evidence>
<evidence type="ECO:0000256" key="1">
    <source>
        <dbReference type="ARBA" id="ARBA00007749"/>
    </source>
</evidence>
<dbReference type="SUPFAM" id="SSF56281">
    <property type="entry name" value="Metallo-hydrolase/oxidoreductase"/>
    <property type="match status" value="1"/>
</dbReference>
<evidence type="ECO:0000313" key="6">
    <source>
        <dbReference type="EMBL" id="GGH72277.1"/>
    </source>
</evidence>
<evidence type="ECO:0000259" key="5">
    <source>
        <dbReference type="SMART" id="SM00849"/>
    </source>
</evidence>
<name>A0A917IZA4_9BACT</name>
<dbReference type="CDD" id="cd07720">
    <property type="entry name" value="OPHC2-like_MBL-fold"/>
    <property type="match status" value="1"/>
</dbReference>
<dbReference type="PANTHER" id="PTHR42978:SF6">
    <property type="entry name" value="QUORUM-QUENCHING LACTONASE YTNP-RELATED"/>
    <property type="match status" value="1"/>
</dbReference>
<dbReference type="InterPro" id="IPR001279">
    <property type="entry name" value="Metallo-B-lactamas"/>
</dbReference>
<accession>A0A917IZA4</accession>
<dbReference type="Gene3D" id="3.60.15.10">
    <property type="entry name" value="Ribonuclease Z/Hydroxyacylglutathione hydrolase-like"/>
    <property type="match status" value="1"/>
</dbReference>
<keyword evidence="3" id="KW-0378">Hydrolase</keyword>
<dbReference type="GO" id="GO:0016787">
    <property type="term" value="F:hydrolase activity"/>
    <property type="evidence" value="ECO:0007669"/>
    <property type="project" value="UniProtKB-KW"/>
</dbReference>
<evidence type="ECO:0000313" key="7">
    <source>
        <dbReference type="Proteomes" id="UP000627292"/>
    </source>
</evidence>
<keyword evidence="4" id="KW-0862">Zinc</keyword>
<dbReference type="Proteomes" id="UP000627292">
    <property type="component" value="Unassembled WGS sequence"/>
</dbReference>
<feature type="domain" description="Metallo-beta-lactamase" evidence="5">
    <location>
        <begin position="48"/>
        <end position="253"/>
    </location>
</feature>
<keyword evidence="7" id="KW-1185">Reference proteome</keyword>
<dbReference type="AlphaFoldDB" id="A0A917IZA4"/>
<dbReference type="GO" id="GO:0046872">
    <property type="term" value="F:metal ion binding"/>
    <property type="evidence" value="ECO:0007669"/>
    <property type="project" value="UniProtKB-KW"/>
</dbReference>
<gene>
    <name evidence="6" type="ORF">GCM10011379_32510</name>
</gene>
<comment type="caution">
    <text evidence="6">The sequence shown here is derived from an EMBL/GenBank/DDBJ whole genome shotgun (WGS) entry which is preliminary data.</text>
</comment>
<reference evidence="6" key="2">
    <citation type="submission" date="2020-09" db="EMBL/GenBank/DDBJ databases">
        <authorList>
            <person name="Sun Q."/>
            <person name="Zhou Y."/>
        </authorList>
    </citation>
    <scope>NUCLEOTIDE SEQUENCE</scope>
    <source>
        <strain evidence="6">CGMCC 1.15290</strain>
    </source>
</reference>
<proteinExistence type="inferred from homology"/>
<sequence length="283" mass="30318">MPIGEAEVIAISDGTLPLNLHTLLHEAKPGELDKLLHQNFLDSVVETSITAFVVKSAGQLILIDAGCGSFFGPSLGKLQQNLLAVGIHPEDITIVLPTHLHADHVGGLVKDGNRAFPNATVYISQPEADFWLNAANKQTANKRAQPFFDGAQAAIAPYQKAGKVKTFQPGSQLFPGLSSAPSFGHTPGECFYILESKGQKLLFWGDIVHAGAVQFANPGITIDFDVDLAGAKATRKKAFEEAAKNGYWIAAPHLSFPGIGHLKASGNHYEWIQANYSALTVNE</sequence>
<evidence type="ECO:0000256" key="2">
    <source>
        <dbReference type="ARBA" id="ARBA00022723"/>
    </source>
</evidence>
<dbReference type="InterPro" id="IPR051013">
    <property type="entry name" value="MBL_superfamily_lactonases"/>
</dbReference>
<dbReference type="SMART" id="SM00849">
    <property type="entry name" value="Lactamase_B"/>
    <property type="match status" value="1"/>
</dbReference>
<keyword evidence="2" id="KW-0479">Metal-binding</keyword>
<evidence type="ECO:0000256" key="3">
    <source>
        <dbReference type="ARBA" id="ARBA00022801"/>
    </source>
</evidence>
<dbReference type="Pfam" id="PF00753">
    <property type="entry name" value="Lactamase_B"/>
    <property type="match status" value="1"/>
</dbReference>
<organism evidence="6 7">
    <name type="scientific">Filimonas zeae</name>
    <dbReference type="NCBI Taxonomy" id="1737353"/>
    <lineage>
        <taxon>Bacteria</taxon>
        <taxon>Pseudomonadati</taxon>
        <taxon>Bacteroidota</taxon>
        <taxon>Chitinophagia</taxon>
        <taxon>Chitinophagales</taxon>
        <taxon>Chitinophagaceae</taxon>
        <taxon>Filimonas</taxon>
    </lineage>
</organism>
<dbReference type="EMBL" id="BMIB01000003">
    <property type="protein sequence ID" value="GGH72277.1"/>
    <property type="molecule type" value="Genomic_DNA"/>
</dbReference>
<dbReference type="PANTHER" id="PTHR42978">
    <property type="entry name" value="QUORUM-QUENCHING LACTONASE YTNP-RELATED-RELATED"/>
    <property type="match status" value="1"/>
</dbReference>
<comment type="similarity">
    <text evidence="1">Belongs to the metallo-beta-lactamase superfamily.</text>
</comment>
<protein>
    <submittedName>
        <fullName evidence="6">MBL fold metallo-hydrolase</fullName>
    </submittedName>
</protein>